<dbReference type="Pfam" id="PF04632">
    <property type="entry name" value="FUSC"/>
    <property type="match status" value="1"/>
</dbReference>
<protein>
    <submittedName>
        <fullName evidence="2">Putative membrane protein YccC</fullName>
    </submittedName>
</protein>
<evidence type="ECO:0000313" key="3">
    <source>
        <dbReference type="Proteomes" id="UP000522313"/>
    </source>
</evidence>
<feature type="transmembrane region" description="Helical" evidence="1">
    <location>
        <begin position="429"/>
        <end position="462"/>
    </location>
</feature>
<feature type="transmembrane region" description="Helical" evidence="1">
    <location>
        <begin position="77"/>
        <end position="99"/>
    </location>
</feature>
<dbReference type="AlphaFoldDB" id="A0A7X0JEJ3"/>
<dbReference type="GO" id="GO:0005886">
    <property type="term" value="C:plasma membrane"/>
    <property type="evidence" value="ECO:0007669"/>
    <property type="project" value="InterPro"/>
</dbReference>
<dbReference type="EMBL" id="JACHBT010000010">
    <property type="protein sequence ID" value="MBB6505212.1"/>
    <property type="molecule type" value="Genomic_DNA"/>
</dbReference>
<feature type="transmembrane region" description="Helical" evidence="1">
    <location>
        <begin position="130"/>
        <end position="146"/>
    </location>
</feature>
<gene>
    <name evidence="2" type="ORF">F4693_002199</name>
</gene>
<reference evidence="2 3" key="1">
    <citation type="submission" date="2020-08" db="EMBL/GenBank/DDBJ databases">
        <title>The Agave Microbiome: Exploring the role of microbial communities in plant adaptations to desert environments.</title>
        <authorList>
            <person name="Partida-Martinez L.P."/>
        </authorList>
    </citation>
    <scope>NUCLEOTIDE SEQUENCE [LARGE SCALE GENOMIC DNA]</scope>
    <source>
        <strain evidence="2 3">AS3.13</strain>
    </source>
</reference>
<feature type="transmembrane region" description="Helical" evidence="1">
    <location>
        <begin position="158"/>
        <end position="177"/>
    </location>
</feature>
<dbReference type="GO" id="GO:0022857">
    <property type="term" value="F:transmembrane transporter activity"/>
    <property type="evidence" value="ECO:0007669"/>
    <property type="project" value="InterPro"/>
</dbReference>
<evidence type="ECO:0000256" key="1">
    <source>
        <dbReference type="SAM" id="Phobius"/>
    </source>
</evidence>
<organism evidence="2 3">
    <name type="scientific">Sphingomonas endophytica</name>
    <dbReference type="NCBI Taxonomy" id="869719"/>
    <lineage>
        <taxon>Bacteria</taxon>
        <taxon>Pseudomonadati</taxon>
        <taxon>Pseudomonadota</taxon>
        <taxon>Alphaproteobacteria</taxon>
        <taxon>Sphingomonadales</taxon>
        <taxon>Sphingomonadaceae</taxon>
        <taxon>Sphingomonas</taxon>
    </lineage>
</organism>
<evidence type="ECO:0000313" key="2">
    <source>
        <dbReference type="EMBL" id="MBB6505212.1"/>
    </source>
</evidence>
<name>A0A7X0JEJ3_9SPHN</name>
<reference evidence="2 3" key="2">
    <citation type="submission" date="2020-08" db="EMBL/GenBank/DDBJ databases">
        <authorList>
            <person name="Partida-Martinez L."/>
            <person name="Huntemann M."/>
            <person name="Clum A."/>
            <person name="Wang J."/>
            <person name="Palaniappan K."/>
            <person name="Ritter S."/>
            <person name="Chen I.-M."/>
            <person name="Stamatis D."/>
            <person name="Reddy T."/>
            <person name="O'Malley R."/>
            <person name="Daum C."/>
            <person name="Shapiro N."/>
            <person name="Ivanova N."/>
            <person name="Kyrpides N."/>
            <person name="Woyke T."/>
        </authorList>
    </citation>
    <scope>NUCLEOTIDE SEQUENCE [LARGE SCALE GENOMIC DNA]</scope>
    <source>
        <strain evidence="2 3">AS3.13</strain>
    </source>
</reference>
<comment type="caution">
    <text evidence="2">The sequence shown here is derived from an EMBL/GenBank/DDBJ whole genome shotgun (WGS) entry which is preliminary data.</text>
</comment>
<dbReference type="Proteomes" id="UP000522313">
    <property type="component" value="Unassembled WGS sequence"/>
</dbReference>
<sequence>MTDVLARRTASPLAMLSRRFAAIDLTTPQWQFAARSVLAAGLALATAFALQVEAPFSAASTVLLVTNPNQGAVLAKGGWRLIGTLVGGMAATLLMAFFIQTPALFLLGFGLWLGVCAGAATVLRHFRASGAAVAGYTVGLATYAALERPERALDAVLGRTATVALGVVCLGVVTALLTKRATRTRLEAAYAAQLGKVGRLLAGVGAGDRAAADAVPELVAGMFAIDDLLELRRAESPDVAVRAGAVREGLAALFAALLGANEWAVRQPDDPALAPACAETARRLPIAIAAIERNALESARFELAALRHLLHAATEADHPPATLIAFDRLLEAIEDFKSALLGLMRLHARTVYRGNALRYHRDWGGAWRNGGRALLAILAGGAIGIAAGWSLWSLLPLILAPNDVLLAITGNPEAGAVAFVKGTVAAVPAAWLCGFVLLPMVTGLPLLLATIAPFWIAGLYLLTMPKRAPVALA</sequence>
<feature type="transmembrane region" description="Helical" evidence="1">
    <location>
        <begin position="105"/>
        <end position="123"/>
    </location>
</feature>
<proteinExistence type="predicted"/>
<accession>A0A7X0JEJ3</accession>
<dbReference type="InterPro" id="IPR006726">
    <property type="entry name" value="PHBA_efflux_AaeB/fusaric-R"/>
</dbReference>
<keyword evidence="1" id="KW-0812">Transmembrane</keyword>
<keyword evidence="1" id="KW-1133">Transmembrane helix</keyword>
<keyword evidence="1" id="KW-0472">Membrane</keyword>
<feature type="transmembrane region" description="Helical" evidence="1">
    <location>
        <begin position="373"/>
        <end position="392"/>
    </location>
</feature>